<sequence length="200" mass="22534">MAHTAWRTAVLESLANNKSLPYAKYVQLATVRPDGKPACRTVVFRGFLNETDTIQFVTDNRSRKVEEIAKNPSAEVAWYLPNSREQYRMSGTLQVVNDEEKDPFLAQARRDMWARQSEGAQAQYAWPEPGLPRDINPDAFSPTPEQVAAMGPVVPAFALLLFTVAEVDHVLLRENRRIVYERVQDGNNGSDVWSCAEVNP</sequence>
<dbReference type="AlphaFoldDB" id="A0AAE0BF20"/>
<name>A0AAE0BF20_9CHLO</name>
<evidence type="ECO:0000313" key="3">
    <source>
        <dbReference type="Proteomes" id="UP001190700"/>
    </source>
</evidence>
<proteinExistence type="predicted"/>
<dbReference type="Gene3D" id="2.30.110.10">
    <property type="entry name" value="Electron Transport, Fmn-binding Protein, Chain A"/>
    <property type="match status" value="1"/>
</dbReference>
<reference evidence="2 3" key="1">
    <citation type="journal article" date="2015" name="Genome Biol. Evol.">
        <title>Comparative Genomics of a Bacterivorous Green Alga Reveals Evolutionary Causalities and Consequences of Phago-Mixotrophic Mode of Nutrition.</title>
        <authorList>
            <person name="Burns J.A."/>
            <person name="Paasch A."/>
            <person name="Narechania A."/>
            <person name="Kim E."/>
        </authorList>
    </citation>
    <scope>NUCLEOTIDE SEQUENCE [LARGE SCALE GENOMIC DNA]</scope>
    <source>
        <strain evidence="2 3">PLY_AMNH</strain>
    </source>
</reference>
<dbReference type="PANTHER" id="PTHR28243">
    <property type="entry name" value="AGL049CP"/>
    <property type="match status" value="1"/>
</dbReference>
<keyword evidence="3" id="KW-1185">Reference proteome</keyword>
<feature type="domain" description="Pyridoxamine 5'-phosphate oxidase Alr4036 family FMN-binding" evidence="1">
    <location>
        <begin position="5"/>
        <end position="96"/>
    </location>
</feature>
<dbReference type="InterPro" id="IPR024624">
    <property type="entry name" value="Pyridox_Oxase_Alr4036_FMN-bd"/>
</dbReference>
<gene>
    <name evidence="2" type="ORF">CYMTET_55054</name>
</gene>
<dbReference type="GO" id="GO:0010181">
    <property type="term" value="F:FMN binding"/>
    <property type="evidence" value="ECO:0007669"/>
    <property type="project" value="InterPro"/>
</dbReference>
<dbReference type="SUPFAM" id="SSF50475">
    <property type="entry name" value="FMN-binding split barrel"/>
    <property type="match status" value="1"/>
</dbReference>
<accession>A0AAE0BF20</accession>
<dbReference type="Proteomes" id="UP001190700">
    <property type="component" value="Unassembled WGS sequence"/>
</dbReference>
<comment type="caution">
    <text evidence="2">The sequence shown here is derived from an EMBL/GenBank/DDBJ whole genome shotgun (WGS) entry which is preliminary data.</text>
</comment>
<evidence type="ECO:0000313" key="2">
    <source>
        <dbReference type="EMBL" id="KAK3234695.1"/>
    </source>
</evidence>
<protein>
    <recommendedName>
        <fullName evidence="1">Pyridoxamine 5'-phosphate oxidase Alr4036 family FMN-binding domain-containing protein</fullName>
    </recommendedName>
</protein>
<dbReference type="PANTHER" id="PTHR28243:SF1">
    <property type="entry name" value="PYRIDOXAMINE 5'-PHOSPHATE OXIDASE ALR4036 FAMILY FMN-BINDING DOMAIN-CONTAINING PROTEIN"/>
    <property type="match status" value="1"/>
</dbReference>
<organism evidence="2 3">
    <name type="scientific">Cymbomonas tetramitiformis</name>
    <dbReference type="NCBI Taxonomy" id="36881"/>
    <lineage>
        <taxon>Eukaryota</taxon>
        <taxon>Viridiplantae</taxon>
        <taxon>Chlorophyta</taxon>
        <taxon>Pyramimonadophyceae</taxon>
        <taxon>Pyramimonadales</taxon>
        <taxon>Pyramimonadaceae</taxon>
        <taxon>Cymbomonas</taxon>
    </lineage>
</organism>
<dbReference type="Pfam" id="PF12766">
    <property type="entry name" value="Pyridox_oxase_2"/>
    <property type="match status" value="1"/>
</dbReference>
<dbReference type="EMBL" id="LGRX02035482">
    <property type="protein sequence ID" value="KAK3234695.1"/>
    <property type="molecule type" value="Genomic_DNA"/>
</dbReference>
<evidence type="ECO:0000259" key="1">
    <source>
        <dbReference type="Pfam" id="PF12766"/>
    </source>
</evidence>
<dbReference type="InterPro" id="IPR012349">
    <property type="entry name" value="Split_barrel_FMN-bd"/>
</dbReference>